<evidence type="ECO:0000256" key="1">
    <source>
        <dbReference type="SAM" id="Phobius"/>
    </source>
</evidence>
<name>F8FIY5_PAEMK</name>
<accession>F8FIY5</accession>
<dbReference type="Proteomes" id="UP000006620">
    <property type="component" value="Chromosome"/>
</dbReference>
<sequence>MGGGPGGPESQMQAQGSLSEAIASGVALLVLLAACLIVTFYKRTRL</sequence>
<organism evidence="2 3">
    <name type="scientific">Paenibacillus mucilaginosus (strain KNP414)</name>
    <dbReference type="NCBI Taxonomy" id="1036673"/>
    <lineage>
        <taxon>Bacteria</taxon>
        <taxon>Bacillati</taxon>
        <taxon>Bacillota</taxon>
        <taxon>Bacilli</taxon>
        <taxon>Bacillales</taxon>
        <taxon>Paenibacillaceae</taxon>
        <taxon>Paenibacillus</taxon>
    </lineage>
</organism>
<dbReference type="EMBL" id="CP002869">
    <property type="protein sequence ID" value="AEI46363.1"/>
    <property type="molecule type" value="Genomic_DNA"/>
</dbReference>
<reference evidence="2 3" key="2">
    <citation type="journal article" date="2013" name="Genome Announc.">
        <title>Genome Sequence of Growth-Improving Paenibacillus mucilaginosus Strain KNP414.</title>
        <authorList>
            <person name="Lu J.J."/>
            <person name="Wang J.F."/>
            <person name="Hu X.F."/>
        </authorList>
    </citation>
    <scope>NUCLEOTIDE SEQUENCE [LARGE SCALE GENOMIC DNA]</scope>
    <source>
        <strain evidence="2 3">KNP414</strain>
    </source>
</reference>
<dbReference type="PATRIC" id="fig|1036673.3.peg.7350"/>
<keyword evidence="1" id="KW-0812">Transmembrane</keyword>
<evidence type="ECO:0000313" key="2">
    <source>
        <dbReference type="EMBL" id="AEI46363.1"/>
    </source>
</evidence>
<dbReference type="AlphaFoldDB" id="F8FIY5"/>
<dbReference type="HOGENOM" id="CLU_3186690_0_0_9"/>
<evidence type="ECO:0000313" key="3">
    <source>
        <dbReference type="Proteomes" id="UP000006620"/>
    </source>
</evidence>
<protein>
    <submittedName>
        <fullName evidence="2">Uncharacterized protein</fullName>
    </submittedName>
</protein>
<gene>
    <name evidence="2" type="ordered locus">KNP414_07878</name>
</gene>
<dbReference type="KEGG" id="pms:KNP414_07878"/>
<keyword evidence="1" id="KW-0472">Membrane</keyword>
<dbReference type="RefSeq" id="WP_013921510.1">
    <property type="nucleotide sequence ID" value="NC_015690.1"/>
</dbReference>
<proteinExistence type="predicted"/>
<reference evidence="3" key="1">
    <citation type="submission" date="2011-06" db="EMBL/GenBank/DDBJ databases">
        <title>Complete genome sequence of Paenibacillus mucilaginosus KNP414.</title>
        <authorList>
            <person name="Wang J."/>
            <person name="Hu S."/>
            <person name="Hu X."/>
            <person name="Zhang B."/>
            <person name="Dong D."/>
            <person name="Zhang S."/>
            <person name="Zhao K."/>
            <person name="Wu D."/>
        </authorList>
    </citation>
    <scope>NUCLEOTIDE SEQUENCE [LARGE SCALE GENOMIC DNA]</scope>
    <source>
        <strain evidence="3">KNP414</strain>
    </source>
</reference>
<feature type="transmembrane region" description="Helical" evidence="1">
    <location>
        <begin position="21"/>
        <end position="41"/>
    </location>
</feature>
<keyword evidence="1" id="KW-1133">Transmembrane helix</keyword>